<evidence type="ECO:0000256" key="9">
    <source>
        <dbReference type="ARBA" id="ARBA00022932"/>
    </source>
</evidence>
<dbReference type="EC" id="2.7.7.7" evidence="11"/>
<evidence type="ECO:0000256" key="2">
    <source>
        <dbReference type="ARBA" id="ARBA00022679"/>
    </source>
</evidence>
<gene>
    <name evidence="11" type="primary">dnaX</name>
    <name evidence="13" type="ORF">A2110_00975</name>
</gene>
<evidence type="ECO:0000256" key="1">
    <source>
        <dbReference type="ARBA" id="ARBA00006360"/>
    </source>
</evidence>
<keyword evidence="4 11" id="KW-0235">DNA replication</keyword>
<dbReference type="FunFam" id="3.40.50.300:FF:000014">
    <property type="entry name" value="DNA polymerase III subunit gamma/tau"/>
    <property type="match status" value="1"/>
</dbReference>
<dbReference type="Gene3D" id="1.20.272.10">
    <property type="match status" value="1"/>
</dbReference>
<dbReference type="GO" id="GO:0046872">
    <property type="term" value="F:metal ion binding"/>
    <property type="evidence" value="ECO:0007669"/>
    <property type="project" value="UniProtKB-KW"/>
</dbReference>
<reference evidence="13 14" key="1">
    <citation type="journal article" date="2016" name="Nat. Commun.">
        <title>Thousands of microbial genomes shed light on interconnected biogeochemical processes in an aquifer system.</title>
        <authorList>
            <person name="Anantharaman K."/>
            <person name="Brown C.T."/>
            <person name="Hug L.A."/>
            <person name="Sharon I."/>
            <person name="Castelle C.J."/>
            <person name="Probst A.J."/>
            <person name="Thomas B.C."/>
            <person name="Singh A."/>
            <person name="Wilkins M.J."/>
            <person name="Karaoz U."/>
            <person name="Brodie E.L."/>
            <person name="Williams K.H."/>
            <person name="Hubbard S.S."/>
            <person name="Banfield J.F."/>
        </authorList>
    </citation>
    <scope>NUCLEOTIDE SEQUENCE [LARGE SCALE GENOMIC DNA]</scope>
</reference>
<dbReference type="InterPro" id="IPR050238">
    <property type="entry name" value="DNA_Rep/Repair_Clamp_Loader"/>
</dbReference>
<dbReference type="Pfam" id="PF12169">
    <property type="entry name" value="DNA_pol3_gamma3"/>
    <property type="match status" value="1"/>
</dbReference>
<dbReference type="InterPro" id="IPR008921">
    <property type="entry name" value="DNA_pol3_clamp-load_cplx_C"/>
</dbReference>
<protein>
    <recommendedName>
        <fullName evidence="11">DNA polymerase III subunit gamma/tau</fullName>
        <ecNumber evidence="11">2.7.7.7</ecNumber>
    </recommendedName>
</protein>
<dbReference type="PANTHER" id="PTHR11669">
    <property type="entry name" value="REPLICATION FACTOR C / DNA POLYMERASE III GAMMA-TAU SUBUNIT"/>
    <property type="match status" value="1"/>
</dbReference>
<comment type="function">
    <text evidence="11">DNA polymerase III is a complex, multichain enzyme responsible for most of the replicative synthesis in bacteria. This DNA polymerase also exhibits 3' to 5' exonuclease activity.</text>
</comment>
<keyword evidence="9 11" id="KW-0239">DNA-directed DNA polymerase</keyword>
<dbReference type="InterPro" id="IPR045085">
    <property type="entry name" value="HLD_clamp_pol_III_gamma_tau"/>
</dbReference>
<evidence type="ECO:0000256" key="11">
    <source>
        <dbReference type="RuleBase" id="RU364063"/>
    </source>
</evidence>
<evidence type="ECO:0000256" key="10">
    <source>
        <dbReference type="ARBA" id="ARBA00049244"/>
    </source>
</evidence>
<dbReference type="GO" id="GO:0003677">
    <property type="term" value="F:DNA binding"/>
    <property type="evidence" value="ECO:0007669"/>
    <property type="project" value="InterPro"/>
</dbReference>
<dbReference type="Pfam" id="PF13177">
    <property type="entry name" value="DNA_pol3_delta2"/>
    <property type="match status" value="1"/>
</dbReference>
<dbReference type="GO" id="GO:0003887">
    <property type="term" value="F:DNA-directed DNA polymerase activity"/>
    <property type="evidence" value="ECO:0007669"/>
    <property type="project" value="UniProtKB-KW"/>
</dbReference>
<dbReference type="GO" id="GO:0009360">
    <property type="term" value="C:DNA polymerase III complex"/>
    <property type="evidence" value="ECO:0007669"/>
    <property type="project" value="InterPro"/>
</dbReference>
<dbReference type="InterPro" id="IPR001270">
    <property type="entry name" value="ClpA/B"/>
</dbReference>
<sequence>MPQAFYRRYRPSTFSDVLGQETIVRILKEAARRGAFSHAYLFAGPRGSGKTTTARLIAKAANCTVLMDGEPCNECPSCMEMNEGRNLDVIEIDAASNRGIDEIRNLKENVRSAPSRARFKVFIIDEVHMLTTPAFNALLKTLEEPPEQVILILATTEFEKIPPTITSRTQQFHFKRVPLKVLTEKLMRIAETEKVRIEPEALELVASAAEGSFREAESLLDQLSTAYTDGISTERVERMVGKVGFGTLNECARYLLAGDTDAALALISEVADLGHHLPQFTKDLIQFLRRVAVVSVSPKMGEKLAKELTDTHLAALREHAKHFLMTEHLQLLKGLIDAYAQMRYSQFAIIPLEIAVIEGLRK</sequence>
<name>A0A1F6BIL6_9BACT</name>
<evidence type="ECO:0000259" key="12">
    <source>
        <dbReference type="SMART" id="SM00382"/>
    </source>
</evidence>
<proteinExistence type="inferred from homology"/>
<dbReference type="AlphaFoldDB" id="A0A1F6BIL6"/>
<dbReference type="GO" id="GO:0006261">
    <property type="term" value="P:DNA-templated DNA replication"/>
    <property type="evidence" value="ECO:0007669"/>
    <property type="project" value="TreeGrafter"/>
</dbReference>
<keyword evidence="8 11" id="KW-0067">ATP-binding</keyword>
<evidence type="ECO:0000256" key="7">
    <source>
        <dbReference type="ARBA" id="ARBA00022833"/>
    </source>
</evidence>
<comment type="caution">
    <text evidence="13">The sequence shown here is derived from an EMBL/GenBank/DDBJ whole genome shotgun (WGS) entry which is preliminary data.</text>
</comment>
<dbReference type="InterPro" id="IPR022754">
    <property type="entry name" value="DNA_pol_III_gamma-3"/>
</dbReference>
<dbReference type="InterPro" id="IPR003593">
    <property type="entry name" value="AAA+_ATPase"/>
</dbReference>
<dbReference type="CDD" id="cd18137">
    <property type="entry name" value="HLD_clamp_pol_III_gamma_tau"/>
    <property type="match status" value="1"/>
</dbReference>
<dbReference type="SMART" id="SM00382">
    <property type="entry name" value="AAA"/>
    <property type="match status" value="1"/>
</dbReference>
<feature type="domain" description="AAA+ ATPase" evidence="12">
    <location>
        <begin position="36"/>
        <end position="178"/>
    </location>
</feature>
<keyword evidence="6 11" id="KW-0547">Nucleotide-binding</keyword>
<comment type="catalytic activity">
    <reaction evidence="10 11">
        <text>DNA(n) + a 2'-deoxyribonucleoside 5'-triphosphate = DNA(n+1) + diphosphate</text>
        <dbReference type="Rhea" id="RHEA:22508"/>
        <dbReference type="Rhea" id="RHEA-COMP:17339"/>
        <dbReference type="Rhea" id="RHEA-COMP:17340"/>
        <dbReference type="ChEBI" id="CHEBI:33019"/>
        <dbReference type="ChEBI" id="CHEBI:61560"/>
        <dbReference type="ChEBI" id="CHEBI:173112"/>
        <dbReference type="EC" id="2.7.7.7"/>
    </reaction>
</comment>
<keyword evidence="3 11" id="KW-0548">Nucleotidyltransferase</keyword>
<keyword evidence="5" id="KW-0479">Metal-binding</keyword>
<dbReference type="InterPro" id="IPR012763">
    <property type="entry name" value="DNA_pol_III_sug/sutau_N"/>
</dbReference>
<evidence type="ECO:0000256" key="6">
    <source>
        <dbReference type="ARBA" id="ARBA00022741"/>
    </source>
</evidence>
<dbReference type="STRING" id="1798468.A2110_00975"/>
<dbReference type="NCBIfam" id="NF004046">
    <property type="entry name" value="PRK05563.1"/>
    <property type="match status" value="1"/>
</dbReference>
<dbReference type="SUPFAM" id="SSF52540">
    <property type="entry name" value="P-loop containing nucleoside triphosphate hydrolases"/>
    <property type="match status" value="1"/>
</dbReference>
<dbReference type="NCBIfam" id="TIGR02397">
    <property type="entry name" value="dnaX_nterm"/>
    <property type="match status" value="1"/>
</dbReference>
<evidence type="ECO:0000256" key="8">
    <source>
        <dbReference type="ARBA" id="ARBA00022840"/>
    </source>
</evidence>
<dbReference type="FunFam" id="1.10.8.60:FF:000013">
    <property type="entry name" value="DNA polymerase III subunit gamma/tau"/>
    <property type="match status" value="1"/>
</dbReference>
<dbReference type="SUPFAM" id="SSF48019">
    <property type="entry name" value="post-AAA+ oligomerization domain-like"/>
    <property type="match status" value="1"/>
</dbReference>
<dbReference type="InterPro" id="IPR027417">
    <property type="entry name" value="P-loop_NTPase"/>
</dbReference>
<evidence type="ECO:0000256" key="4">
    <source>
        <dbReference type="ARBA" id="ARBA00022705"/>
    </source>
</evidence>
<dbReference type="Gene3D" id="1.10.8.60">
    <property type="match status" value="1"/>
</dbReference>
<dbReference type="EMBL" id="MFKH01000016">
    <property type="protein sequence ID" value="OGG36764.1"/>
    <property type="molecule type" value="Genomic_DNA"/>
</dbReference>
<evidence type="ECO:0000313" key="14">
    <source>
        <dbReference type="Proteomes" id="UP000176273"/>
    </source>
</evidence>
<comment type="similarity">
    <text evidence="1 11">Belongs to the DnaX/STICHEL family.</text>
</comment>
<dbReference type="PRINTS" id="PR00300">
    <property type="entry name" value="CLPPROTEASEA"/>
</dbReference>
<dbReference type="GO" id="GO:0005524">
    <property type="term" value="F:ATP binding"/>
    <property type="evidence" value="ECO:0007669"/>
    <property type="project" value="UniProtKB-KW"/>
</dbReference>
<dbReference type="Proteomes" id="UP000176273">
    <property type="component" value="Unassembled WGS sequence"/>
</dbReference>
<dbReference type="CDD" id="cd00009">
    <property type="entry name" value="AAA"/>
    <property type="match status" value="1"/>
</dbReference>
<keyword evidence="7" id="KW-0862">Zinc</keyword>
<dbReference type="PANTHER" id="PTHR11669:SF0">
    <property type="entry name" value="PROTEIN STICHEL-LIKE 2"/>
    <property type="match status" value="1"/>
</dbReference>
<evidence type="ECO:0000313" key="13">
    <source>
        <dbReference type="EMBL" id="OGG36764.1"/>
    </source>
</evidence>
<organism evidence="13 14">
    <name type="scientific">Candidatus Jorgensenbacteria bacterium GWA1_54_12</name>
    <dbReference type="NCBI Taxonomy" id="1798468"/>
    <lineage>
        <taxon>Bacteria</taxon>
        <taxon>Candidatus Joergenseniibacteriota</taxon>
    </lineage>
</organism>
<evidence type="ECO:0000256" key="3">
    <source>
        <dbReference type="ARBA" id="ARBA00022695"/>
    </source>
</evidence>
<dbReference type="Pfam" id="PF22608">
    <property type="entry name" value="DNAX_ATPase_lid"/>
    <property type="match status" value="1"/>
</dbReference>
<dbReference type="Gene3D" id="3.40.50.300">
    <property type="entry name" value="P-loop containing nucleotide triphosphate hydrolases"/>
    <property type="match status" value="1"/>
</dbReference>
<accession>A0A1F6BIL6</accession>
<evidence type="ECO:0000256" key="5">
    <source>
        <dbReference type="ARBA" id="ARBA00022723"/>
    </source>
</evidence>
<comment type="subunit">
    <text evidence="11">DNA polymerase III contains a core (composed of alpha, epsilon and theta chains) that associates with a tau subunit. This core dimerizes to form the POLIII' complex. PolIII' associates with the gamma complex (composed of gamma, delta, delta', psi and chi chains) and with the beta chain to form the complete DNA polymerase III complex.</text>
</comment>
<keyword evidence="2 11" id="KW-0808">Transferase</keyword>